<gene>
    <name evidence="2" type="ORF">LNV07_25235</name>
</gene>
<name>A0ABT2YMW3_9BURK</name>
<dbReference type="Pfam" id="PF14206">
    <property type="entry name" value="Cys_rich_CPCC"/>
    <property type="match status" value="1"/>
</dbReference>
<dbReference type="Proteomes" id="UP001209701">
    <property type="component" value="Unassembled WGS sequence"/>
</dbReference>
<accession>A0ABT2YMW3</accession>
<proteinExistence type="predicted"/>
<sequence length="89" mass="9953">MTPDLVQCDCCDHFSIPAERDWEICPVCFWEQDSFGVSDPDEPSGANHGLTLREGRRNFAELGACSREFQSRVAGVADRGEFAHVARHI</sequence>
<feature type="domain" description="Cysteine-rich CPCC" evidence="1">
    <location>
        <begin position="7"/>
        <end position="74"/>
    </location>
</feature>
<reference evidence="2 3" key="1">
    <citation type="submission" date="2021-11" db="EMBL/GenBank/DDBJ databases">
        <authorList>
            <person name="Liang Q."/>
            <person name="Mou H."/>
            <person name="Liu Z."/>
        </authorList>
    </citation>
    <scope>NUCLEOTIDE SEQUENCE [LARGE SCALE GENOMIC DNA]</scope>
    <source>
        <strain evidence="2 3">CHU3</strain>
    </source>
</reference>
<evidence type="ECO:0000313" key="2">
    <source>
        <dbReference type="EMBL" id="MCV2371404.1"/>
    </source>
</evidence>
<organism evidence="2 3">
    <name type="scientific">Roseateles oligotrophus</name>
    <dbReference type="NCBI Taxonomy" id="1769250"/>
    <lineage>
        <taxon>Bacteria</taxon>
        <taxon>Pseudomonadati</taxon>
        <taxon>Pseudomonadota</taxon>
        <taxon>Betaproteobacteria</taxon>
        <taxon>Burkholderiales</taxon>
        <taxon>Sphaerotilaceae</taxon>
        <taxon>Roseateles</taxon>
    </lineage>
</organism>
<dbReference type="InterPro" id="IPR025983">
    <property type="entry name" value="Cys_rich_CPCC"/>
</dbReference>
<protein>
    <recommendedName>
        <fullName evidence="1">Cysteine-rich CPCC domain-containing protein</fullName>
    </recommendedName>
</protein>
<dbReference type="EMBL" id="JAJIRN010000026">
    <property type="protein sequence ID" value="MCV2371404.1"/>
    <property type="molecule type" value="Genomic_DNA"/>
</dbReference>
<evidence type="ECO:0000313" key="3">
    <source>
        <dbReference type="Proteomes" id="UP001209701"/>
    </source>
</evidence>
<evidence type="ECO:0000259" key="1">
    <source>
        <dbReference type="Pfam" id="PF14206"/>
    </source>
</evidence>
<comment type="caution">
    <text evidence="2">The sequence shown here is derived from an EMBL/GenBank/DDBJ whole genome shotgun (WGS) entry which is preliminary data.</text>
</comment>
<dbReference type="RefSeq" id="WP_263573983.1">
    <property type="nucleotide sequence ID" value="NZ_JAJIRN010000026.1"/>
</dbReference>
<keyword evidence="3" id="KW-1185">Reference proteome</keyword>